<evidence type="ECO:0000256" key="1">
    <source>
        <dbReference type="SAM" id="Phobius"/>
    </source>
</evidence>
<organism evidence="2 3">
    <name type="scientific">Alternaria tenuissima</name>
    <dbReference type="NCBI Taxonomy" id="119927"/>
    <lineage>
        <taxon>Eukaryota</taxon>
        <taxon>Fungi</taxon>
        <taxon>Dikarya</taxon>
        <taxon>Ascomycota</taxon>
        <taxon>Pezizomycotina</taxon>
        <taxon>Dothideomycetes</taxon>
        <taxon>Pleosporomycetidae</taxon>
        <taxon>Pleosporales</taxon>
        <taxon>Pleosporineae</taxon>
        <taxon>Pleosporaceae</taxon>
        <taxon>Alternaria</taxon>
        <taxon>Alternaria sect. Alternaria</taxon>
        <taxon>Alternaria alternata complex</taxon>
    </lineage>
</organism>
<comment type="caution">
    <text evidence="2">The sequence shown here is derived from an EMBL/GenBank/DDBJ whole genome shotgun (WGS) entry which is preliminary data.</text>
</comment>
<evidence type="ECO:0000313" key="2">
    <source>
        <dbReference type="EMBL" id="RYN22086.1"/>
    </source>
</evidence>
<proteinExistence type="predicted"/>
<keyword evidence="1" id="KW-0472">Membrane</keyword>
<sequence length="173" mass="19227">MAGFAFALSLVPGQYIYSVDRYISQDTIEGMNSSSIKDSTSFTPFRIVKTITGYGYGSTDTSTLLSLAVIITYCFITVAYITYTIFTGHTSVAWNSTTELTLLALQSKEPDDLGHVSVGVDSTETLRRSVGIRVNTVSIPDTGERMQKLELVFEHDVQDKKRILEKVERNQAY</sequence>
<keyword evidence="1" id="KW-0812">Transmembrane</keyword>
<reference evidence="2" key="1">
    <citation type="submission" date="2017-10" db="EMBL/GenBank/DDBJ databases">
        <authorList>
            <person name="Armitage A.D."/>
            <person name="Barbara D.J."/>
            <person name="Woodhall J.W."/>
            <person name="Sreenivasaprasad S."/>
            <person name="Lane C.R."/>
            <person name="Clarkson J.P."/>
            <person name="Harrison R.J."/>
        </authorList>
    </citation>
    <scope>NUCLEOTIDE SEQUENCE</scope>
    <source>
        <strain evidence="2">FERA 1164</strain>
    </source>
</reference>
<accession>A0AB37W8I4</accession>
<evidence type="ECO:0000313" key="3">
    <source>
        <dbReference type="Proteomes" id="UP000292340"/>
    </source>
</evidence>
<gene>
    <name evidence="2" type="ORF">AA0115_g9349</name>
</gene>
<reference evidence="2" key="2">
    <citation type="journal article" date="2019" name="bioRxiv">
        <title>Genomics, evolutionary history and diagnostics of the Alternaria alternata species group including apple and Asian pear pathotypes.</title>
        <authorList>
            <person name="Armitage A.D."/>
            <person name="Cockerton H.M."/>
            <person name="Sreenivasaprasad S."/>
            <person name="Woodhall J.W."/>
            <person name="Lane C.R."/>
            <person name="Harrison R.J."/>
            <person name="Clarkson J.P."/>
        </authorList>
    </citation>
    <scope>NUCLEOTIDE SEQUENCE</scope>
    <source>
        <strain evidence="2">FERA 1164</strain>
    </source>
</reference>
<feature type="transmembrane region" description="Helical" evidence="1">
    <location>
        <begin position="64"/>
        <end position="86"/>
    </location>
</feature>
<dbReference type="EMBL" id="PDXB01000029">
    <property type="protein sequence ID" value="RYN22086.1"/>
    <property type="molecule type" value="Genomic_DNA"/>
</dbReference>
<dbReference type="AlphaFoldDB" id="A0AB37W8I4"/>
<name>A0AB37W8I4_9PLEO</name>
<protein>
    <submittedName>
        <fullName evidence="2">Uncharacterized protein</fullName>
    </submittedName>
</protein>
<keyword evidence="1" id="KW-1133">Transmembrane helix</keyword>
<dbReference type="Proteomes" id="UP000292340">
    <property type="component" value="Unassembled WGS sequence"/>
</dbReference>